<dbReference type="KEGG" id="nsa:Nitsa_0291"/>
<comment type="function">
    <text evidence="7">Catalyzes the release of premature peptidyl moieties from peptidyl-tRNA molecules trapped in stalled 50S ribosomal subunits, and thus maintains levels of free tRNAs and 50S ribosomes.</text>
</comment>
<protein>
    <recommendedName>
        <fullName evidence="6 7">Peptidyl-tRNA hydrolase</fullName>
        <shortName evidence="7">Pth</shortName>
        <ecNumber evidence="1 7">3.1.1.29</ecNumber>
    </recommendedName>
</protein>
<feature type="active site" description="Proton acceptor" evidence="7">
    <location>
        <position position="19"/>
    </location>
</feature>
<keyword evidence="3 7" id="KW-0378">Hydrolase</keyword>
<dbReference type="GO" id="GO:0000049">
    <property type="term" value="F:tRNA binding"/>
    <property type="evidence" value="ECO:0007669"/>
    <property type="project" value="UniProtKB-UniRule"/>
</dbReference>
<dbReference type="GO" id="GO:0072344">
    <property type="term" value="P:rescue of stalled ribosome"/>
    <property type="evidence" value="ECO:0007669"/>
    <property type="project" value="UniProtKB-UniRule"/>
</dbReference>
<dbReference type="EMBL" id="CP002452">
    <property type="protein sequence ID" value="ADV45562.1"/>
    <property type="molecule type" value="Genomic_DNA"/>
</dbReference>
<dbReference type="Pfam" id="PF01195">
    <property type="entry name" value="Pept_tRNA_hydro"/>
    <property type="match status" value="1"/>
</dbReference>
<dbReference type="SUPFAM" id="SSF53178">
    <property type="entry name" value="Peptidyl-tRNA hydrolase-like"/>
    <property type="match status" value="1"/>
</dbReference>
<reference evidence="10 11" key="1">
    <citation type="journal article" date="2011" name="Stand. Genomic Sci.">
        <title>Complete genome sequence of Nitratifractor salsuginis type strain (E9I37-1).</title>
        <authorList>
            <person name="Anderson I."/>
            <person name="Sikorski J."/>
            <person name="Zeytun A."/>
            <person name="Nolan M."/>
            <person name="Lapidus A."/>
            <person name="Lucas S."/>
            <person name="Hammon N."/>
            <person name="Deshpande S."/>
            <person name="Cheng J.F."/>
            <person name="Tapia R."/>
            <person name="Han C."/>
            <person name="Goodwin L."/>
            <person name="Pitluck S."/>
            <person name="Liolios K."/>
            <person name="Pagani I."/>
            <person name="Ivanova N."/>
            <person name="Huntemann M."/>
            <person name="Mavromatis K."/>
            <person name="Ovchinikova G."/>
            <person name="Pati A."/>
            <person name="Chen A."/>
            <person name="Palaniappan K."/>
            <person name="Land M."/>
            <person name="Hauser L."/>
            <person name="Brambilla E.M."/>
            <person name="Ngatchou-Djao O.D."/>
            <person name="Rohde M."/>
            <person name="Tindall B.J."/>
            <person name="Goker M."/>
            <person name="Detter J.C."/>
            <person name="Woyke T."/>
            <person name="Bristow J."/>
            <person name="Eisen J.A."/>
            <person name="Markowitz V."/>
            <person name="Hugenholtz P."/>
            <person name="Klenk H.P."/>
            <person name="Kyrpides N.C."/>
        </authorList>
    </citation>
    <scope>NUCLEOTIDE SEQUENCE [LARGE SCALE GENOMIC DNA]</scope>
    <source>
        <strain evidence="11">DSM 16511 / JCM 12458 / E9I37-1</strain>
    </source>
</reference>
<dbReference type="CDD" id="cd00462">
    <property type="entry name" value="PTH"/>
    <property type="match status" value="1"/>
</dbReference>
<keyword evidence="11" id="KW-1185">Reference proteome</keyword>
<feature type="binding site" evidence="7">
    <location>
        <position position="109"/>
    </location>
    <ligand>
        <name>tRNA</name>
        <dbReference type="ChEBI" id="CHEBI:17843"/>
    </ligand>
</feature>
<dbReference type="Gene3D" id="3.40.50.1470">
    <property type="entry name" value="Peptidyl-tRNA hydrolase"/>
    <property type="match status" value="1"/>
</dbReference>
<dbReference type="GO" id="GO:0006515">
    <property type="term" value="P:protein quality control for misfolded or incompletely synthesized proteins"/>
    <property type="evidence" value="ECO:0007669"/>
    <property type="project" value="UniProtKB-UniRule"/>
</dbReference>
<dbReference type="PANTHER" id="PTHR17224">
    <property type="entry name" value="PEPTIDYL-TRNA HYDROLASE"/>
    <property type="match status" value="1"/>
</dbReference>
<feature type="binding site" evidence="7">
    <location>
        <position position="14"/>
    </location>
    <ligand>
        <name>tRNA</name>
        <dbReference type="ChEBI" id="CHEBI:17843"/>
    </ligand>
</feature>
<comment type="catalytic activity">
    <reaction evidence="7 8">
        <text>an N-acyl-L-alpha-aminoacyl-tRNA + H2O = an N-acyl-L-amino acid + a tRNA + H(+)</text>
        <dbReference type="Rhea" id="RHEA:54448"/>
        <dbReference type="Rhea" id="RHEA-COMP:10123"/>
        <dbReference type="Rhea" id="RHEA-COMP:13883"/>
        <dbReference type="ChEBI" id="CHEBI:15377"/>
        <dbReference type="ChEBI" id="CHEBI:15378"/>
        <dbReference type="ChEBI" id="CHEBI:59874"/>
        <dbReference type="ChEBI" id="CHEBI:78442"/>
        <dbReference type="ChEBI" id="CHEBI:138191"/>
        <dbReference type="EC" id="3.1.1.29"/>
    </reaction>
</comment>
<evidence type="ECO:0000313" key="10">
    <source>
        <dbReference type="EMBL" id="ADV45562.1"/>
    </source>
</evidence>
<dbReference type="STRING" id="749222.Nitsa_0291"/>
<evidence type="ECO:0000256" key="6">
    <source>
        <dbReference type="ARBA" id="ARBA00050038"/>
    </source>
</evidence>
<dbReference type="GO" id="GO:0005737">
    <property type="term" value="C:cytoplasm"/>
    <property type="evidence" value="ECO:0007669"/>
    <property type="project" value="UniProtKB-SubCell"/>
</dbReference>
<name>E6WZI2_NITSE</name>
<comment type="subunit">
    <text evidence="7">Monomer.</text>
</comment>
<gene>
    <name evidence="7" type="primary">pth</name>
    <name evidence="10" type="ordered locus">Nitsa_0291</name>
</gene>
<keyword evidence="4 7" id="KW-0694">RNA-binding</keyword>
<dbReference type="OrthoDB" id="9800507at2"/>
<dbReference type="PROSITE" id="PS01196">
    <property type="entry name" value="PEPT_TRNA_HYDROL_2"/>
    <property type="match status" value="1"/>
</dbReference>
<sequence length="190" mass="21022">MTLYVGLGNPGPAYEKTRHNIGFRVIDRLVAETGARNISKKAFEGELYRQGNLFFLKPLTYMNLSGRSIKAVMNFFKISLEDLVVVHDDIDLPLGTIRYKVGGSSGGHNGLKSIDEYVGKEYLRMRMGVGKPTRKSEVVSYVLAPFTPEEEAEVERLVDYAAEVALKIPSLSLDELKSRYSLKGGVDGGT</sequence>
<comment type="similarity">
    <text evidence="5 7 9">Belongs to the PTH family.</text>
</comment>
<feature type="binding site" evidence="7">
    <location>
        <position position="61"/>
    </location>
    <ligand>
        <name>tRNA</name>
        <dbReference type="ChEBI" id="CHEBI:17843"/>
    </ligand>
</feature>
<dbReference type="InterPro" id="IPR036416">
    <property type="entry name" value="Pept_tRNA_hydro_sf"/>
</dbReference>
<evidence type="ECO:0000313" key="11">
    <source>
        <dbReference type="Proteomes" id="UP000008633"/>
    </source>
</evidence>
<dbReference type="eggNOG" id="COG0193">
    <property type="taxonomic scope" value="Bacteria"/>
</dbReference>
<dbReference type="AlphaFoldDB" id="E6WZI2"/>
<comment type="function">
    <text evidence="7">Hydrolyzes ribosome-free peptidyl-tRNAs (with 1 or more amino acids incorporated), which drop off the ribosome during protein synthesis, or as a result of ribosome stalling.</text>
</comment>
<proteinExistence type="inferred from homology"/>
<dbReference type="NCBIfam" id="TIGR00447">
    <property type="entry name" value="pth"/>
    <property type="match status" value="1"/>
</dbReference>
<dbReference type="PROSITE" id="PS01195">
    <property type="entry name" value="PEPT_TRNA_HYDROL_1"/>
    <property type="match status" value="1"/>
</dbReference>
<dbReference type="RefSeq" id="WP_013553259.1">
    <property type="nucleotide sequence ID" value="NC_014935.1"/>
</dbReference>
<evidence type="ECO:0000256" key="7">
    <source>
        <dbReference type="HAMAP-Rule" id="MF_00083"/>
    </source>
</evidence>
<organism evidence="10 11">
    <name type="scientific">Nitratifractor salsuginis (strain DSM 16511 / JCM 12458 / E9I37-1)</name>
    <dbReference type="NCBI Taxonomy" id="749222"/>
    <lineage>
        <taxon>Bacteria</taxon>
        <taxon>Pseudomonadati</taxon>
        <taxon>Campylobacterota</taxon>
        <taxon>Epsilonproteobacteria</taxon>
        <taxon>Campylobacterales</taxon>
        <taxon>Sulfurovaceae</taxon>
        <taxon>Nitratifractor</taxon>
    </lineage>
</organism>
<dbReference type="EC" id="3.1.1.29" evidence="1 7"/>
<dbReference type="HAMAP" id="MF_00083">
    <property type="entry name" value="Pept_tRNA_hydro_bact"/>
    <property type="match status" value="1"/>
</dbReference>
<keyword evidence="7" id="KW-0963">Cytoplasm</keyword>
<evidence type="ECO:0000256" key="4">
    <source>
        <dbReference type="ARBA" id="ARBA00022884"/>
    </source>
</evidence>
<reference evidence="11" key="2">
    <citation type="submission" date="2011-01" db="EMBL/GenBank/DDBJ databases">
        <title>The complete genome of Nitratifractor salsuginis DSM 16511.</title>
        <authorList>
            <consortium name="US DOE Joint Genome Institute (JGI-PGF)"/>
            <person name="Lucas S."/>
            <person name="Copeland A."/>
            <person name="Lapidus A."/>
            <person name="Bruce D."/>
            <person name="Goodwin L."/>
            <person name="Pitluck S."/>
            <person name="Kyrpides N."/>
            <person name="Mavromatis K."/>
            <person name="Ivanova N."/>
            <person name="Mikhailova N."/>
            <person name="Zeytun A."/>
            <person name="Detter J.C."/>
            <person name="Tapia R."/>
            <person name="Han C."/>
            <person name="Land M."/>
            <person name="Hauser L."/>
            <person name="Markowitz V."/>
            <person name="Cheng J.-F."/>
            <person name="Hugenholtz P."/>
            <person name="Woyke T."/>
            <person name="Wu D."/>
            <person name="Tindall B."/>
            <person name="Schuetze A."/>
            <person name="Brambilla E."/>
            <person name="Klenk H.-P."/>
            <person name="Eisen J.A."/>
        </authorList>
    </citation>
    <scope>NUCLEOTIDE SEQUENCE [LARGE SCALE GENOMIC DNA]</scope>
    <source>
        <strain evidence="11">DSM 16511 / JCM 12458 / E9I37-1</strain>
    </source>
</reference>
<dbReference type="GO" id="GO:0004045">
    <property type="term" value="F:peptidyl-tRNA hydrolase activity"/>
    <property type="evidence" value="ECO:0007669"/>
    <property type="project" value="UniProtKB-UniRule"/>
</dbReference>
<evidence type="ECO:0000256" key="8">
    <source>
        <dbReference type="RuleBase" id="RU000673"/>
    </source>
</evidence>
<dbReference type="InterPro" id="IPR001328">
    <property type="entry name" value="Pept_tRNA_hydro"/>
</dbReference>
<evidence type="ECO:0000256" key="2">
    <source>
        <dbReference type="ARBA" id="ARBA00022555"/>
    </source>
</evidence>
<evidence type="ECO:0000256" key="3">
    <source>
        <dbReference type="ARBA" id="ARBA00022801"/>
    </source>
</evidence>
<evidence type="ECO:0000256" key="9">
    <source>
        <dbReference type="RuleBase" id="RU004320"/>
    </source>
</evidence>
<feature type="binding site" evidence="7">
    <location>
        <position position="63"/>
    </location>
    <ligand>
        <name>tRNA</name>
        <dbReference type="ChEBI" id="CHEBI:17843"/>
    </ligand>
</feature>
<accession>E6WZI2</accession>
<comment type="subcellular location">
    <subcellularLocation>
        <location evidence="7">Cytoplasm</location>
    </subcellularLocation>
</comment>
<keyword evidence="2 7" id="KW-0820">tRNA-binding</keyword>
<feature type="site" description="Stabilizes the basic form of H active site to accept a proton" evidence="7">
    <location>
        <position position="88"/>
    </location>
</feature>
<dbReference type="HOGENOM" id="CLU_062456_4_1_7"/>
<evidence type="ECO:0000256" key="1">
    <source>
        <dbReference type="ARBA" id="ARBA00013260"/>
    </source>
</evidence>
<evidence type="ECO:0000256" key="5">
    <source>
        <dbReference type="ARBA" id="ARBA00038063"/>
    </source>
</evidence>
<feature type="site" description="Discriminates between blocked and unblocked aminoacyl-tRNA" evidence="7">
    <location>
        <position position="9"/>
    </location>
</feature>
<dbReference type="FunFam" id="3.40.50.1470:FF:000001">
    <property type="entry name" value="Peptidyl-tRNA hydrolase"/>
    <property type="match status" value="1"/>
</dbReference>
<dbReference type="Proteomes" id="UP000008633">
    <property type="component" value="Chromosome"/>
</dbReference>
<dbReference type="InterPro" id="IPR018171">
    <property type="entry name" value="Pept_tRNA_hydro_CS"/>
</dbReference>
<dbReference type="PANTHER" id="PTHR17224:SF1">
    <property type="entry name" value="PEPTIDYL-TRNA HYDROLASE"/>
    <property type="match status" value="1"/>
</dbReference>